<proteinExistence type="predicted"/>
<dbReference type="PANTHER" id="PTHR37211">
    <property type="entry name" value="EXPRESSED PROTEIN"/>
    <property type="match status" value="1"/>
</dbReference>
<keyword evidence="3" id="KW-0489">Methyltransferase</keyword>
<dbReference type="Gene3D" id="3.40.50.150">
    <property type="entry name" value="Vaccinia Virus protein VP39"/>
    <property type="match status" value="1"/>
</dbReference>
<dbReference type="InterPro" id="IPR013217">
    <property type="entry name" value="Methyltransf_12"/>
</dbReference>
<keyword evidence="3" id="KW-0808">Transferase</keyword>
<feature type="domain" description="Methyltransferase type 12" evidence="2">
    <location>
        <begin position="61"/>
        <end position="158"/>
    </location>
</feature>
<dbReference type="GO" id="GO:0008168">
    <property type="term" value="F:methyltransferase activity"/>
    <property type="evidence" value="ECO:0007669"/>
    <property type="project" value="UniProtKB-KW"/>
</dbReference>
<feature type="compositionally biased region" description="Basic residues" evidence="1">
    <location>
        <begin position="1"/>
        <end position="18"/>
    </location>
</feature>
<evidence type="ECO:0000313" key="4">
    <source>
        <dbReference type="Proteomes" id="UP000739538"/>
    </source>
</evidence>
<dbReference type="PANTHER" id="PTHR37211:SF1">
    <property type="entry name" value="EXPRESSED PROTEIN"/>
    <property type="match status" value="1"/>
</dbReference>
<feature type="region of interest" description="Disordered" evidence="1">
    <location>
        <begin position="1"/>
        <end position="21"/>
    </location>
</feature>
<comment type="caution">
    <text evidence="3">The sequence shown here is derived from an EMBL/GenBank/DDBJ whole genome shotgun (WGS) entry which is preliminary data.</text>
</comment>
<organism evidence="3 4">
    <name type="scientific">Eiseniibacteriota bacterium</name>
    <dbReference type="NCBI Taxonomy" id="2212470"/>
    <lineage>
        <taxon>Bacteria</taxon>
        <taxon>Candidatus Eiseniibacteriota</taxon>
    </lineage>
</organism>
<reference evidence="3" key="2">
    <citation type="journal article" date="2021" name="Microbiome">
        <title>Successional dynamics and alternative stable states in a saline activated sludge microbial community over 9 years.</title>
        <authorList>
            <person name="Wang Y."/>
            <person name="Ye J."/>
            <person name="Ju F."/>
            <person name="Liu L."/>
            <person name="Boyd J.A."/>
            <person name="Deng Y."/>
            <person name="Parks D.H."/>
            <person name="Jiang X."/>
            <person name="Yin X."/>
            <person name="Woodcroft B.J."/>
            <person name="Tyson G.W."/>
            <person name="Hugenholtz P."/>
            <person name="Polz M.F."/>
            <person name="Zhang T."/>
        </authorList>
    </citation>
    <scope>NUCLEOTIDE SEQUENCE</scope>
    <source>
        <strain evidence="3">HKST-UBA02</strain>
    </source>
</reference>
<evidence type="ECO:0000313" key="3">
    <source>
        <dbReference type="EMBL" id="MCA9755464.1"/>
    </source>
</evidence>
<evidence type="ECO:0000259" key="2">
    <source>
        <dbReference type="Pfam" id="PF08242"/>
    </source>
</evidence>
<dbReference type="InterPro" id="IPR029063">
    <property type="entry name" value="SAM-dependent_MTases_sf"/>
</dbReference>
<dbReference type="EMBL" id="JAGQHS010000023">
    <property type="protein sequence ID" value="MCA9755464.1"/>
    <property type="molecule type" value="Genomic_DNA"/>
</dbReference>
<dbReference type="Gene3D" id="2.20.25.110">
    <property type="entry name" value="S-adenosyl-L-methionine-dependent methyltransferases"/>
    <property type="match status" value="1"/>
</dbReference>
<name>A0A956SDP2_UNCEI</name>
<sequence>MAKSNRSGKKATKRKKPAVPRDKHVLYERSVQCPEADVRFFDRIFRKVNGKPATLLREDFCGTAALAAEWVRARPDNRAIGVDLHRPTLDWGRKHNIAPLGDAASRVELLEQNVLDVIRPKVDMVAALNFSYFIFKRRDQLKEYFQTVKKSLRPGGMFVLDIFGGTECQDLDTEVKHLDGFKYHWDQVSYNPVDNETLYHIHFSFPDGTWMRKAFTYDWRMWTPRDVTELLEEVGFEDATVYWEGADEDGDGNGVFRPAKRRTPERGWIAYISGVRR</sequence>
<reference evidence="3" key="1">
    <citation type="submission" date="2020-04" db="EMBL/GenBank/DDBJ databases">
        <authorList>
            <person name="Zhang T."/>
        </authorList>
    </citation>
    <scope>NUCLEOTIDE SEQUENCE</scope>
    <source>
        <strain evidence="3">HKST-UBA02</strain>
    </source>
</reference>
<dbReference type="Pfam" id="PF08242">
    <property type="entry name" value="Methyltransf_12"/>
    <property type="match status" value="1"/>
</dbReference>
<dbReference type="Proteomes" id="UP000739538">
    <property type="component" value="Unassembled WGS sequence"/>
</dbReference>
<dbReference type="SUPFAM" id="SSF53335">
    <property type="entry name" value="S-adenosyl-L-methionine-dependent methyltransferases"/>
    <property type="match status" value="1"/>
</dbReference>
<gene>
    <name evidence="3" type="ORF">KDA27_06660</name>
</gene>
<dbReference type="GO" id="GO:0032259">
    <property type="term" value="P:methylation"/>
    <property type="evidence" value="ECO:0007669"/>
    <property type="project" value="UniProtKB-KW"/>
</dbReference>
<accession>A0A956SDP2</accession>
<dbReference type="AlphaFoldDB" id="A0A956SDP2"/>
<protein>
    <submittedName>
        <fullName evidence="3">Class I SAM-dependent methyltransferase</fullName>
    </submittedName>
</protein>
<evidence type="ECO:0000256" key="1">
    <source>
        <dbReference type="SAM" id="MobiDB-lite"/>
    </source>
</evidence>